<proteinExistence type="predicted"/>
<dbReference type="Proteomes" id="UP000194236">
    <property type="component" value="Unassembled WGS sequence"/>
</dbReference>
<accession>A0A1Y3BUC3</accession>
<name>A0A1Y3BUC3_EURMA</name>
<dbReference type="EMBL" id="MUJZ01003928">
    <property type="protein sequence ID" value="OTF83383.1"/>
    <property type="molecule type" value="Genomic_DNA"/>
</dbReference>
<gene>
    <name evidence="1" type="ORF">BLA29_002878</name>
</gene>
<dbReference type="OrthoDB" id="10392531at2759"/>
<organism evidence="1 2">
    <name type="scientific">Euroglyphus maynei</name>
    <name type="common">Mayne's house dust mite</name>
    <dbReference type="NCBI Taxonomy" id="6958"/>
    <lineage>
        <taxon>Eukaryota</taxon>
        <taxon>Metazoa</taxon>
        <taxon>Ecdysozoa</taxon>
        <taxon>Arthropoda</taxon>
        <taxon>Chelicerata</taxon>
        <taxon>Arachnida</taxon>
        <taxon>Acari</taxon>
        <taxon>Acariformes</taxon>
        <taxon>Sarcoptiformes</taxon>
        <taxon>Astigmata</taxon>
        <taxon>Psoroptidia</taxon>
        <taxon>Analgoidea</taxon>
        <taxon>Pyroglyphidae</taxon>
        <taxon>Pyroglyphinae</taxon>
        <taxon>Euroglyphus</taxon>
    </lineage>
</organism>
<reference evidence="1 2" key="1">
    <citation type="submission" date="2017-03" db="EMBL/GenBank/DDBJ databases">
        <title>Genome Survey of Euroglyphus maynei.</title>
        <authorList>
            <person name="Arlian L.G."/>
            <person name="Morgan M.S."/>
            <person name="Rider S.D."/>
        </authorList>
    </citation>
    <scope>NUCLEOTIDE SEQUENCE [LARGE SCALE GENOMIC DNA]</scope>
    <source>
        <strain evidence="1">Arlian Lab</strain>
        <tissue evidence="1">Whole body</tissue>
    </source>
</reference>
<evidence type="ECO:0000313" key="1">
    <source>
        <dbReference type="EMBL" id="OTF83383.1"/>
    </source>
</evidence>
<dbReference type="AlphaFoldDB" id="A0A1Y3BUC3"/>
<protein>
    <submittedName>
        <fullName evidence="1">Uncharacterized protein</fullName>
    </submittedName>
</protein>
<evidence type="ECO:0000313" key="2">
    <source>
        <dbReference type="Proteomes" id="UP000194236"/>
    </source>
</evidence>
<comment type="caution">
    <text evidence="1">The sequence shown here is derived from an EMBL/GenBank/DDBJ whole genome shotgun (WGS) entry which is preliminary data.</text>
</comment>
<keyword evidence="2" id="KW-1185">Reference proteome</keyword>
<sequence length="101" mass="11783">MNQNSGDSIRHYVDTVVNKSFLILDQIHESYFPFLEKSIYLSTNSMVEKIDKAKVSKTEFIIQQRIKHVVENCDQLQFIIAKLPTADPSRTDLLNRIDQLR</sequence>